<feature type="region of interest" description="Disordered" evidence="1">
    <location>
        <begin position="138"/>
        <end position="179"/>
    </location>
</feature>
<reference evidence="3" key="1">
    <citation type="journal article" date="2017" name="Genome Biol.">
        <title>Comparative genomics reveals high biological diversity and specific adaptations in the industrially and medically important fungal genus Aspergillus.</title>
        <authorList>
            <person name="de Vries R.P."/>
            <person name="Riley R."/>
            <person name="Wiebenga A."/>
            <person name="Aguilar-Osorio G."/>
            <person name="Amillis S."/>
            <person name="Uchima C.A."/>
            <person name="Anderluh G."/>
            <person name="Asadollahi M."/>
            <person name="Askin M."/>
            <person name="Barry K."/>
            <person name="Battaglia E."/>
            <person name="Bayram O."/>
            <person name="Benocci T."/>
            <person name="Braus-Stromeyer S.A."/>
            <person name="Caldana C."/>
            <person name="Canovas D."/>
            <person name="Cerqueira G.C."/>
            <person name="Chen F."/>
            <person name="Chen W."/>
            <person name="Choi C."/>
            <person name="Clum A."/>
            <person name="Dos Santos R.A."/>
            <person name="Damasio A.R."/>
            <person name="Diallinas G."/>
            <person name="Emri T."/>
            <person name="Fekete E."/>
            <person name="Flipphi M."/>
            <person name="Freyberg S."/>
            <person name="Gallo A."/>
            <person name="Gournas C."/>
            <person name="Habgood R."/>
            <person name="Hainaut M."/>
            <person name="Harispe M.L."/>
            <person name="Henrissat B."/>
            <person name="Hilden K.S."/>
            <person name="Hope R."/>
            <person name="Hossain A."/>
            <person name="Karabika E."/>
            <person name="Karaffa L."/>
            <person name="Karanyi Z."/>
            <person name="Krasevec N."/>
            <person name="Kuo A."/>
            <person name="Kusch H."/>
            <person name="LaButti K."/>
            <person name="Lagendijk E.L."/>
            <person name="Lapidus A."/>
            <person name="Levasseur A."/>
            <person name="Lindquist E."/>
            <person name="Lipzen A."/>
            <person name="Logrieco A.F."/>
            <person name="MacCabe A."/>
            <person name="Maekelae M.R."/>
            <person name="Malavazi I."/>
            <person name="Melin P."/>
            <person name="Meyer V."/>
            <person name="Mielnichuk N."/>
            <person name="Miskei M."/>
            <person name="Molnar A.P."/>
            <person name="Mule G."/>
            <person name="Ngan C.Y."/>
            <person name="Orejas M."/>
            <person name="Orosz E."/>
            <person name="Ouedraogo J.P."/>
            <person name="Overkamp K.M."/>
            <person name="Park H.-S."/>
            <person name="Perrone G."/>
            <person name="Piumi F."/>
            <person name="Punt P.J."/>
            <person name="Ram A.F."/>
            <person name="Ramon A."/>
            <person name="Rauscher S."/>
            <person name="Record E."/>
            <person name="Riano-Pachon D.M."/>
            <person name="Robert V."/>
            <person name="Roehrig J."/>
            <person name="Ruller R."/>
            <person name="Salamov A."/>
            <person name="Salih N.S."/>
            <person name="Samson R.A."/>
            <person name="Sandor E."/>
            <person name="Sanguinetti M."/>
            <person name="Schuetze T."/>
            <person name="Sepcic K."/>
            <person name="Shelest E."/>
            <person name="Sherlock G."/>
            <person name="Sophianopoulou V."/>
            <person name="Squina F.M."/>
            <person name="Sun H."/>
            <person name="Susca A."/>
            <person name="Todd R.B."/>
            <person name="Tsang A."/>
            <person name="Unkles S.E."/>
            <person name="van de Wiele N."/>
            <person name="van Rossen-Uffink D."/>
            <person name="Oliveira J.V."/>
            <person name="Vesth T.C."/>
            <person name="Visser J."/>
            <person name="Yu J.-H."/>
            <person name="Zhou M."/>
            <person name="Andersen M.R."/>
            <person name="Archer D.B."/>
            <person name="Baker S.E."/>
            <person name="Benoit I."/>
            <person name="Brakhage A.A."/>
            <person name="Braus G.H."/>
            <person name="Fischer R."/>
            <person name="Frisvad J.C."/>
            <person name="Goldman G.H."/>
            <person name="Houbraken J."/>
            <person name="Oakley B."/>
            <person name="Pocsi I."/>
            <person name="Scazzocchio C."/>
            <person name="Seiboth B."/>
            <person name="vanKuyk P.A."/>
            <person name="Wortman J."/>
            <person name="Dyer P.S."/>
            <person name="Grigoriev I.V."/>
        </authorList>
    </citation>
    <scope>NUCLEOTIDE SEQUENCE [LARGE SCALE GENOMIC DNA]</scope>
    <source>
        <strain evidence="3">ITEM 5010</strain>
    </source>
</reference>
<dbReference type="AlphaFoldDB" id="A0A1R3RU40"/>
<name>A0A1R3RU40_ASPC5</name>
<evidence type="ECO:0000313" key="3">
    <source>
        <dbReference type="Proteomes" id="UP000188318"/>
    </source>
</evidence>
<evidence type="ECO:0000256" key="1">
    <source>
        <dbReference type="SAM" id="MobiDB-lite"/>
    </source>
</evidence>
<sequence>MYRNNFGLDGNIDAPGSPTASFSTTTSAARTSGRARKPTIKAMESIESERRFRRNRTPSVKPDSTPKETGGPAGKARVNQPTNTLPNIPAPASQAVELDPAVLANRLLDLASVALAPEFEPAPELEGWLEELRQEFTKKQEGENSAAQPETETEVETGAGGSSKPHSPSDANRWTDEDGFTYTGHMNEFGEELVTVGPGYAWYRPNNTYGDQQLPQPPIRLKSHEQFEKDRIFGFPPLMGERNLPRETQTFYYENVDEVKASIKAQKEAQKRGIVVDRMMTAAYIQALIAQHDDNVAKEGPTEVKETKEPTRKRRRGEASENTQVSKRRRREPTPAPEQPKTLRIKLTLKGAAAAAAAAAKKRSHSDMEETPAETTSQEERPSPSKILKLSGLRRNFAVESTATPSTPGSEAKKNATNGASDTSEAGPSEQNLGTTPGGRPRRRAAAALMAEFQNHAEQRARRANARKKGTSSDRLDDPDHAQS</sequence>
<dbReference type="Proteomes" id="UP000188318">
    <property type="component" value="Unassembled WGS sequence"/>
</dbReference>
<feature type="compositionally biased region" description="Low complexity" evidence="1">
    <location>
        <begin position="14"/>
        <end position="32"/>
    </location>
</feature>
<dbReference type="VEuPathDB" id="FungiDB:ASPCADRAFT_205261"/>
<dbReference type="STRING" id="602072.A0A1R3RU40"/>
<protein>
    <recommendedName>
        <fullName evidence="4">GPI-anchored cell surface glycoprotein</fullName>
    </recommendedName>
</protein>
<feature type="compositionally biased region" description="Polar residues" evidence="1">
    <location>
        <begin position="399"/>
        <end position="433"/>
    </location>
</feature>
<proteinExistence type="predicted"/>
<feature type="compositionally biased region" description="Basic and acidic residues" evidence="1">
    <location>
        <begin position="296"/>
        <end position="310"/>
    </location>
</feature>
<feature type="compositionally biased region" description="Basic and acidic residues" evidence="1">
    <location>
        <begin position="471"/>
        <end position="484"/>
    </location>
</feature>
<accession>A0A1R3RU40</accession>
<keyword evidence="3" id="KW-1185">Reference proteome</keyword>
<feature type="region of interest" description="Disordered" evidence="1">
    <location>
        <begin position="1"/>
        <end position="90"/>
    </location>
</feature>
<evidence type="ECO:0008006" key="4">
    <source>
        <dbReference type="Google" id="ProtNLM"/>
    </source>
</evidence>
<dbReference type="EMBL" id="KV907496">
    <property type="protein sequence ID" value="OOF97993.1"/>
    <property type="molecule type" value="Genomic_DNA"/>
</dbReference>
<feature type="region of interest" description="Disordered" evidence="1">
    <location>
        <begin position="296"/>
        <end position="484"/>
    </location>
</feature>
<organism evidence="2 3">
    <name type="scientific">Aspergillus carbonarius (strain ITEM 5010)</name>
    <dbReference type="NCBI Taxonomy" id="602072"/>
    <lineage>
        <taxon>Eukaryota</taxon>
        <taxon>Fungi</taxon>
        <taxon>Dikarya</taxon>
        <taxon>Ascomycota</taxon>
        <taxon>Pezizomycotina</taxon>
        <taxon>Eurotiomycetes</taxon>
        <taxon>Eurotiomycetidae</taxon>
        <taxon>Eurotiales</taxon>
        <taxon>Aspergillaceae</taxon>
        <taxon>Aspergillus</taxon>
        <taxon>Aspergillus subgen. Circumdati</taxon>
    </lineage>
</organism>
<gene>
    <name evidence="2" type="ORF">ASPCADRAFT_205261</name>
</gene>
<evidence type="ECO:0000313" key="2">
    <source>
        <dbReference type="EMBL" id="OOF97993.1"/>
    </source>
</evidence>
<dbReference type="OrthoDB" id="4505596at2759"/>